<keyword evidence="1" id="KW-0175">Coiled coil</keyword>
<protein>
    <submittedName>
        <fullName evidence="3">Uncharacterized protein</fullName>
    </submittedName>
</protein>
<evidence type="ECO:0000256" key="2">
    <source>
        <dbReference type="SAM" id="MobiDB-lite"/>
    </source>
</evidence>
<keyword evidence="4" id="KW-1185">Reference proteome</keyword>
<dbReference type="VEuPathDB" id="ToxoDB:EBH_0040680"/>
<proteinExistence type="predicted"/>
<sequence>MLLGAEMEEERQEKSERASKELRLQIEALNERFNEQDKLLFSNIGALSLKNKEAKAHYQQHIQGLQKQLQAAERDVVGATKCAWSFFLGLRIQDTAEKLAERISMSQGSWAAEQKRMPLEMRMKHESPIGLGTALEHSEEGEGPNVMRIRGFE</sequence>
<feature type="region of interest" description="Disordered" evidence="2">
    <location>
        <begin position="134"/>
        <end position="153"/>
    </location>
</feature>
<dbReference type="AlphaFoldDB" id="U6LCR7"/>
<dbReference type="OrthoDB" id="347516at2759"/>
<evidence type="ECO:0000313" key="3">
    <source>
        <dbReference type="EMBL" id="CDJ47941.1"/>
    </source>
</evidence>
<reference evidence="3" key="1">
    <citation type="submission" date="2013-10" db="EMBL/GenBank/DDBJ databases">
        <title>Genomic analysis of the causative agents of coccidiosis in chickens.</title>
        <authorList>
            <person name="Reid A.J."/>
            <person name="Blake D."/>
            <person name="Billington K."/>
            <person name="Browne H."/>
            <person name="Dunn M."/>
            <person name="Hung S."/>
            <person name="Kawahara F."/>
            <person name="Miranda-Saavedra D."/>
            <person name="Mourier T."/>
            <person name="Nagra H."/>
            <person name="Otto T.D."/>
            <person name="Rawlings N."/>
            <person name="Sanchez A."/>
            <person name="Sanders M."/>
            <person name="Subramaniam C."/>
            <person name="Tay Y."/>
            <person name="Dear P."/>
            <person name="Doerig C."/>
            <person name="Gruber A."/>
            <person name="Parkinson J."/>
            <person name="Shirley M."/>
            <person name="Wan K.L."/>
            <person name="Berriman M."/>
            <person name="Tomley F."/>
            <person name="Pain A."/>
        </authorList>
    </citation>
    <scope>NUCLEOTIDE SEQUENCE [LARGE SCALE GENOMIC DNA]</scope>
    <source>
        <strain evidence="3">Houghton</strain>
    </source>
</reference>
<evidence type="ECO:0000256" key="1">
    <source>
        <dbReference type="SAM" id="Coils"/>
    </source>
</evidence>
<dbReference type="Proteomes" id="UP000030750">
    <property type="component" value="Unassembled WGS sequence"/>
</dbReference>
<name>U6LCR7_9EIME</name>
<accession>U6LCR7</accession>
<organism evidence="3 4">
    <name type="scientific">Eimeria brunetti</name>
    <dbReference type="NCBI Taxonomy" id="51314"/>
    <lineage>
        <taxon>Eukaryota</taxon>
        <taxon>Sar</taxon>
        <taxon>Alveolata</taxon>
        <taxon>Apicomplexa</taxon>
        <taxon>Conoidasida</taxon>
        <taxon>Coccidia</taxon>
        <taxon>Eucoccidiorida</taxon>
        <taxon>Eimeriorina</taxon>
        <taxon>Eimeriidae</taxon>
        <taxon>Eimeria</taxon>
    </lineage>
</organism>
<feature type="coiled-coil region" evidence="1">
    <location>
        <begin position="5"/>
        <end position="75"/>
    </location>
</feature>
<dbReference type="EMBL" id="HG710922">
    <property type="protein sequence ID" value="CDJ47941.1"/>
    <property type="molecule type" value="Genomic_DNA"/>
</dbReference>
<evidence type="ECO:0000313" key="4">
    <source>
        <dbReference type="Proteomes" id="UP000030750"/>
    </source>
</evidence>
<gene>
    <name evidence="3" type="ORF">EBH_0040680</name>
</gene>
<reference evidence="3" key="2">
    <citation type="submission" date="2013-10" db="EMBL/GenBank/DDBJ databases">
        <authorList>
            <person name="Aslett M."/>
        </authorList>
    </citation>
    <scope>NUCLEOTIDE SEQUENCE [LARGE SCALE GENOMIC DNA]</scope>
    <source>
        <strain evidence="3">Houghton</strain>
    </source>
</reference>